<dbReference type="PROSITE" id="PS51754">
    <property type="entry name" value="OVATE"/>
    <property type="match status" value="1"/>
</dbReference>
<keyword evidence="2 6" id="KW-0678">Repressor</keyword>
<evidence type="ECO:0000313" key="9">
    <source>
        <dbReference type="Proteomes" id="UP001222027"/>
    </source>
</evidence>
<evidence type="ECO:0000256" key="5">
    <source>
        <dbReference type="ARBA" id="ARBA00023242"/>
    </source>
</evidence>
<dbReference type="AlphaFoldDB" id="A0AAV8Q497"/>
<protein>
    <recommendedName>
        <fullName evidence="6">Transcription repressor</fullName>
    </recommendedName>
    <alternativeName>
        <fullName evidence="6">Ovate family protein</fullName>
    </alternativeName>
</protein>
<proteinExistence type="predicted"/>
<evidence type="ECO:0000256" key="6">
    <source>
        <dbReference type="RuleBase" id="RU367028"/>
    </source>
</evidence>
<keyword evidence="3 6" id="KW-0805">Transcription regulation</keyword>
<dbReference type="EMBL" id="JAQQAF010000002">
    <property type="protein sequence ID" value="KAJ8505046.1"/>
    <property type="molecule type" value="Genomic_DNA"/>
</dbReference>
<dbReference type="GO" id="GO:0045892">
    <property type="term" value="P:negative regulation of DNA-templated transcription"/>
    <property type="evidence" value="ECO:0007669"/>
    <property type="project" value="UniProtKB-UniRule"/>
</dbReference>
<dbReference type="Proteomes" id="UP001222027">
    <property type="component" value="Unassembled WGS sequence"/>
</dbReference>
<gene>
    <name evidence="8" type="ORF">OPV22_005932</name>
</gene>
<name>A0AAV8Q497_ENSVE</name>
<feature type="domain" description="OVATE" evidence="7">
    <location>
        <begin position="1"/>
        <end position="58"/>
    </location>
</feature>
<dbReference type="Pfam" id="PF04844">
    <property type="entry name" value="Ovate"/>
    <property type="match status" value="1"/>
</dbReference>
<evidence type="ECO:0000256" key="3">
    <source>
        <dbReference type="ARBA" id="ARBA00023015"/>
    </source>
</evidence>
<keyword evidence="5 6" id="KW-0539">Nucleus</keyword>
<dbReference type="InterPro" id="IPR006458">
    <property type="entry name" value="Ovate_C"/>
</dbReference>
<comment type="subcellular location">
    <subcellularLocation>
        <location evidence="1 6">Nucleus</location>
    </subcellularLocation>
</comment>
<accession>A0AAV8Q497</accession>
<evidence type="ECO:0000256" key="2">
    <source>
        <dbReference type="ARBA" id="ARBA00022491"/>
    </source>
</evidence>
<keyword evidence="4 6" id="KW-0804">Transcription</keyword>
<evidence type="ECO:0000313" key="8">
    <source>
        <dbReference type="EMBL" id="KAJ8505046.1"/>
    </source>
</evidence>
<comment type="caution">
    <text evidence="8">The sequence shown here is derived from an EMBL/GenBank/DDBJ whole genome shotgun (WGS) entry which is preliminary data.</text>
</comment>
<comment type="function">
    <text evidence="6">Transcriptional repressor that regulates multiple aspects of plant growth and development.</text>
</comment>
<keyword evidence="9" id="KW-1185">Reference proteome</keyword>
<dbReference type="InterPro" id="IPR038933">
    <property type="entry name" value="Ovate"/>
</dbReference>
<dbReference type="PANTHER" id="PTHR33057:SF26">
    <property type="entry name" value="TRANSCRIPTION REPRESSOR OFP13"/>
    <property type="match status" value="1"/>
</dbReference>
<dbReference type="NCBIfam" id="TIGR01568">
    <property type="entry name" value="A_thal_3678"/>
    <property type="match status" value="1"/>
</dbReference>
<dbReference type="GO" id="GO:0005634">
    <property type="term" value="C:nucleus"/>
    <property type="evidence" value="ECO:0007669"/>
    <property type="project" value="UniProtKB-SubCell"/>
</dbReference>
<evidence type="ECO:0000259" key="7">
    <source>
        <dbReference type="PROSITE" id="PS51754"/>
    </source>
</evidence>
<sequence>MESEDPYRDFRRSMEEMVAAHGLNDWERLEELLVWYLKSKTSDPMDDLDTTYSAAYDDNYVALTAHAGFSNGI</sequence>
<evidence type="ECO:0000256" key="4">
    <source>
        <dbReference type="ARBA" id="ARBA00023163"/>
    </source>
</evidence>
<reference evidence="8 9" key="1">
    <citation type="submission" date="2022-12" db="EMBL/GenBank/DDBJ databases">
        <title>Chromosome-scale assembly of the Ensete ventricosum genome.</title>
        <authorList>
            <person name="Dussert Y."/>
            <person name="Stocks J."/>
            <person name="Wendawek A."/>
            <person name="Woldeyes F."/>
            <person name="Nichols R.A."/>
            <person name="Borrell J.S."/>
        </authorList>
    </citation>
    <scope>NUCLEOTIDE SEQUENCE [LARGE SCALE GENOMIC DNA]</scope>
    <source>
        <strain evidence="9">cv. Maze</strain>
        <tissue evidence="8">Seeds</tissue>
    </source>
</reference>
<evidence type="ECO:0000256" key="1">
    <source>
        <dbReference type="ARBA" id="ARBA00004123"/>
    </source>
</evidence>
<dbReference type="PANTHER" id="PTHR33057">
    <property type="entry name" value="TRANSCRIPTION REPRESSOR OFP7-RELATED"/>
    <property type="match status" value="1"/>
</dbReference>
<organism evidence="8 9">
    <name type="scientific">Ensete ventricosum</name>
    <name type="common">Abyssinian banana</name>
    <name type="synonym">Musa ensete</name>
    <dbReference type="NCBI Taxonomy" id="4639"/>
    <lineage>
        <taxon>Eukaryota</taxon>
        <taxon>Viridiplantae</taxon>
        <taxon>Streptophyta</taxon>
        <taxon>Embryophyta</taxon>
        <taxon>Tracheophyta</taxon>
        <taxon>Spermatophyta</taxon>
        <taxon>Magnoliopsida</taxon>
        <taxon>Liliopsida</taxon>
        <taxon>Zingiberales</taxon>
        <taxon>Musaceae</taxon>
        <taxon>Ensete</taxon>
    </lineage>
</organism>